<dbReference type="GO" id="GO:0042803">
    <property type="term" value="F:protein homodimerization activity"/>
    <property type="evidence" value="ECO:0007669"/>
    <property type="project" value="InterPro"/>
</dbReference>
<dbReference type="EMBL" id="SGWQ01000005">
    <property type="protein sequence ID" value="RZS37864.1"/>
    <property type="molecule type" value="Genomic_DNA"/>
</dbReference>
<dbReference type="PANTHER" id="PTHR21237:SF23">
    <property type="entry name" value="GRPE PROTEIN HOMOLOG, MITOCHONDRIAL"/>
    <property type="match status" value="1"/>
</dbReference>
<feature type="compositionally biased region" description="Low complexity" evidence="13">
    <location>
        <begin position="49"/>
        <end position="59"/>
    </location>
</feature>
<dbReference type="SUPFAM" id="SSF51064">
    <property type="entry name" value="Head domain of nucleotide exchange factor GrpE"/>
    <property type="match status" value="1"/>
</dbReference>
<dbReference type="NCBIfam" id="NF010761">
    <property type="entry name" value="PRK14164.1"/>
    <property type="match status" value="1"/>
</dbReference>
<keyword evidence="5 10" id="KW-0346">Stress response</keyword>
<comment type="caution">
    <text evidence="14">The sequence shown here is derived from an EMBL/GenBank/DDBJ whole genome shotgun (WGS) entry which is preliminary data.</text>
</comment>
<evidence type="ECO:0000256" key="2">
    <source>
        <dbReference type="ARBA" id="ARBA00009054"/>
    </source>
</evidence>
<comment type="subunit">
    <text evidence="3 10">Homodimer.</text>
</comment>
<dbReference type="InterPro" id="IPR000740">
    <property type="entry name" value="GrpE"/>
</dbReference>
<organism evidence="14 15">
    <name type="scientific">Herbihabitans rhizosphaerae</name>
    <dbReference type="NCBI Taxonomy" id="1872711"/>
    <lineage>
        <taxon>Bacteria</taxon>
        <taxon>Bacillati</taxon>
        <taxon>Actinomycetota</taxon>
        <taxon>Actinomycetes</taxon>
        <taxon>Pseudonocardiales</taxon>
        <taxon>Pseudonocardiaceae</taxon>
        <taxon>Herbihabitans</taxon>
    </lineage>
</organism>
<dbReference type="Gene3D" id="3.90.20.20">
    <property type="match status" value="1"/>
</dbReference>
<dbReference type="GO" id="GO:0005737">
    <property type="term" value="C:cytoplasm"/>
    <property type="evidence" value="ECO:0007669"/>
    <property type="project" value="UniProtKB-SubCell"/>
</dbReference>
<evidence type="ECO:0000256" key="11">
    <source>
        <dbReference type="RuleBase" id="RU000639"/>
    </source>
</evidence>
<evidence type="ECO:0000256" key="5">
    <source>
        <dbReference type="ARBA" id="ARBA00023016"/>
    </source>
</evidence>
<evidence type="ECO:0000313" key="15">
    <source>
        <dbReference type="Proteomes" id="UP000294257"/>
    </source>
</evidence>
<evidence type="ECO:0000256" key="6">
    <source>
        <dbReference type="ARBA" id="ARBA00023186"/>
    </source>
</evidence>
<comment type="subcellular location">
    <subcellularLocation>
        <location evidence="1 10">Cytoplasm</location>
    </subcellularLocation>
</comment>
<evidence type="ECO:0000256" key="7">
    <source>
        <dbReference type="ARBA" id="ARBA00053401"/>
    </source>
</evidence>
<dbReference type="Pfam" id="PF01025">
    <property type="entry name" value="GrpE"/>
    <property type="match status" value="1"/>
</dbReference>
<dbReference type="GO" id="GO:0051087">
    <property type="term" value="F:protein-folding chaperone binding"/>
    <property type="evidence" value="ECO:0007669"/>
    <property type="project" value="InterPro"/>
</dbReference>
<gene>
    <name evidence="10" type="primary">grpE</name>
    <name evidence="14" type="ORF">EV193_105424</name>
</gene>
<evidence type="ECO:0000256" key="4">
    <source>
        <dbReference type="ARBA" id="ARBA00022490"/>
    </source>
</evidence>
<dbReference type="GO" id="GO:0006457">
    <property type="term" value="P:protein folding"/>
    <property type="evidence" value="ECO:0007669"/>
    <property type="project" value="InterPro"/>
</dbReference>
<dbReference type="GO" id="GO:0051082">
    <property type="term" value="F:unfolded protein binding"/>
    <property type="evidence" value="ECO:0007669"/>
    <property type="project" value="TreeGrafter"/>
</dbReference>
<evidence type="ECO:0000256" key="12">
    <source>
        <dbReference type="RuleBase" id="RU004478"/>
    </source>
</evidence>
<dbReference type="InterPro" id="IPR009012">
    <property type="entry name" value="GrpE_head"/>
</dbReference>
<sequence>MTIPGQGSEHGHDQQGGEEPRVVVRDRRKIDPQTGQVRPTPEPTPAEPAQPAGAAPEVAAPDDELRTQLDERTADLQRLTAEYANYRKRVDRDREGVITAAKAQVATELLSVLDDIERAEQHGDLTGAFKSVADKLGNSLQRAGLEPFGHEGEPFDPSVHEAVQHNTSSEVDGPTVTGVLRRGYRFGDRVVRAALVAVTDHEPEAPVVVEAEEPLVQAAPATPTEPVPAEEAADWFQPAPEQDPSATTKNE</sequence>
<feature type="compositionally biased region" description="Low complexity" evidence="13">
    <location>
        <begin position="211"/>
        <end position="230"/>
    </location>
</feature>
<name>A0A4Q7KNB5_9PSEU</name>
<dbReference type="Gene3D" id="2.30.22.10">
    <property type="entry name" value="Head domain of nucleotide exchange factor GrpE"/>
    <property type="match status" value="1"/>
</dbReference>
<dbReference type="CDD" id="cd00446">
    <property type="entry name" value="GrpE"/>
    <property type="match status" value="1"/>
</dbReference>
<dbReference type="Proteomes" id="UP000294257">
    <property type="component" value="Unassembled WGS sequence"/>
</dbReference>
<dbReference type="PRINTS" id="PR00773">
    <property type="entry name" value="GRPEPROTEIN"/>
</dbReference>
<accession>A0A4Q7KNB5</accession>
<dbReference type="PANTHER" id="PTHR21237">
    <property type="entry name" value="GRPE PROTEIN"/>
    <property type="match status" value="1"/>
</dbReference>
<reference evidence="14 15" key="1">
    <citation type="submission" date="2019-02" db="EMBL/GenBank/DDBJ databases">
        <title>Genomic Encyclopedia of Type Strains, Phase IV (KMG-IV): sequencing the most valuable type-strain genomes for metagenomic binning, comparative biology and taxonomic classification.</title>
        <authorList>
            <person name="Goeker M."/>
        </authorList>
    </citation>
    <scope>NUCLEOTIDE SEQUENCE [LARGE SCALE GENOMIC DNA]</scope>
    <source>
        <strain evidence="14 15">DSM 101727</strain>
    </source>
</reference>
<dbReference type="InterPro" id="IPR013805">
    <property type="entry name" value="GrpE_CC"/>
</dbReference>
<feature type="compositionally biased region" description="Basic and acidic residues" evidence="13">
    <location>
        <begin position="9"/>
        <end position="31"/>
    </location>
</feature>
<dbReference type="PROSITE" id="PS01071">
    <property type="entry name" value="GRPE"/>
    <property type="match status" value="1"/>
</dbReference>
<evidence type="ECO:0000256" key="3">
    <source>
        <dbReference type="ARBA" id="ARBA00011738"/>
    </source>
</evidence>
<comment type="function">
    <text evidence="7 10 11">Participates actively in the response to hyperosmotic and heat shock by preventing the aggregation of stress-denatured proteins, in association with DnaK and GrpE. It is the nucleotide exchange factor for DnaK and may function as a thermosensor. Unfolded proteins bind initially to DnaJ; upon interaction with the DnaJ-bound protein, DnaK hydrolyzes its bound ATP, resulting in the formation of a stable complex. GrpE releases ADP from DnaK; ATP binding to DnaK triggers the release of the substrate protein, thus completing the reaction cycle. Several rounds of ATP-dependent interactions between DnaJ, DnaK and GrpE are required for fully efficient folding.</text>
</comment>
<keyword evidence="4 10" id="KW-0963">Cytoplasm</keyword>
<dbReference type="SUPFAM" id="SSF58014">
    <property type="entry name" value="Coiled-coil domain of nucleotide exchange factor GrpE"/>
    <property type="match status" value="1"/>
</dbReference>
<dbReference type="GO" id="GO:0000774">
    <property type="term" value="F:adenyl-nucleotide exchange factor activity"/>
    <property type="evidence" value="ECO:0007669"/>
    <property type="project" value="InterPro"/>
</dbReference>
<dbReference type="FunFam" id="2.30.22.10:FF:000001">
    <property type="entry name" value="Protein GrpE"/>
    <property type="match status" value="1"/>
</dbReference>
<feature type="region of interest" description="Disordered" evidence="13">
    <location>
        <begin position="1"/>
        <end position="73"/>
    </location>
</feature>
<dbReference type="HAMAP" id="MF_01151">
    <property type="entry name" value="GrpE"/>
    <property type="match status" value="1"/>
</dbReference>
<evidence type="ECO:0000256" key="13">
    <source>
        <dbReference type="SAM" id="MobiDB-lite"/>
    </source>
</evidence>
<proteinExistence type="inferred from homology"/>
<dbReference type="AlphaFoldDB" id="A0A4Q7KNB5"/>
<evidence type="ECO:0000256" key="8">
    <source>
        <dbReference type="ARBA" id="ARBA00072274"/>
    </source>
</evidence>
<keyword evidence="15" id="KW-1185">Reference proteome</keyword>
<keyword evidence="6 10" id="KW-0143">Chaperone</keyword>
<protein>
    <recommendedName>
        <fullName evidence="8 10">Protein GrpE</fullName>
    </recommendedName>
    <alternativeName>
        <fullName evidence="9 10">HSP-70 cofactor</fullName>
    </alternativeName>
</protein>
<comment type="similarity">
    <text evidence="2 10 12">Belongs to the GrpE family.</text>
</comment>
<evidence type="ECO:0000313" key="14">
    <source>
        <dbReference type="EMBL" id="RZS37864.1"/>
    </source>
</evidence>
<evidence type="ECO:0000256" key="1">
    <source>
        <dbReference type="ARBA" id="ARBA00004496"/>
    </source>
</evidence>
<feature type="region of interest" description="Disordered" evidence="13">
    <location>
        <begin position="211"/>
        <end position="251"/>
    </location>
</feature>
<evidence type="ECO:0000256" key="10">
    <source>
        <dbReference type="HAMAP-Rule" id="MF_01151"/>
    </source>
</evidence>
<evidence type="ECO:0000256" key="9">
    <source>
        <dbReference type="ARBA" id="ARBA00076414"/>
    </source>
</evidence>
<feature type="compositionally biased region" description="Basic and acidic residues" evidence="13">
    <location>
        <begin position="63"/>
        <end position="73"/>
    </location>
</feature>